<protein>
    <submittedName>
        <fullName evidence="1">Uncharacterized protein</fullName>
    </submittedName>
</protein>
<reference evidence="1" key="2">
    <citation type="submission" date="2020-05" db="UniProtKB">
        <authorList>
            <consortium name="EnsemblMetazoa"/>
        </authorList>
    </citation>
    <scope>IDENTIFICATION</scope>
    <source>
        <strain evidence="1">LVP_AGWG</strain>
    </source>
</reference>
<accession>A0A6I8U9Z3</accession>
<evidence type="ECO:0000313" key="1">
    <source>
        <dbReference type="EnsemblMetazoa" id="AAEL027714-PA"/>
    </source>
</evidence>
<dbReference type="InParanoid" id="A0A6I8U9Z3"/>
<dbReference type="EnsemblMetazoa" id="AAEL027714-RA">
    <property type="protein sequence ID" value="AAEL027714-PA"/>
    <property type="gene ID" value="AAEL027714"/>
</dbReference>
<evidence type="ECO:0000313" key="2">
    <source>
        <dbReference type="Proteomes" id="UP000008820"/>
    </source>
</evidence>
<keyword evidence="2" id="KW-1185">Reference proteome</keyword>
<dbReference type="Proteomes" id="UP000008820">
    <property type="component" value="Chromosome 1"/>
</dbReference>
<sequence>MDSPETPDFRNSSPEEGLIEYLEDDSEEVLNYVDPLQDDYDIESLEDTYNPLDVLIDSVDEPSTSKQAPASKKVKRNRSRNCTILELPVGADGKKLRFQADVCLKKFKNQKSYEKCGAINVEGDSASEIAMEVWNCCSKFTHRAVRFTESTDLRIIASWEDTVPCFEECDRFLVFMDKSAKRNLSPSKLESRHLVSWLSHEMLVIVYKYSETVTTLEQWNQVQSQLLRPLEKDRSGAESVASINQLKEELKQFHGKYLSGDDVNWGCWASWISSKPLDQREDLKNQAPPEHLINLFSSVPVHSDTLLERARLDLQVASTVNGAYRKVLQELKNDHQQLSSIVKIMGERISMLEIKQNEYDEMLQAMRNGVAVKETRFSVDLARSVTDCLDVDHNDI</sequence>
<dbReference type="AlphaFoldDB" id="A0A6I8U9Z3"/>
<reference evidence="1 2" key="1">
    <citation type="submission" date="2017-06" db="EMBL/GenBank/DDBJ databases">
        <title>Aedes aegypti genome working group (AGWG) sequencing and assembly.</title>
        <authorList>
            <consortium name="Aedes aegypti Genome Working Group (AGWG)"/>
            <person name="Matthews B.J."/>
        </authorList>
    </citation>
    <scope>NUCLEOTIDE SEQUENCE [LARGE SCALE GENOMIC DNA]</scope>
    <source>
        <strain evidence="1 2">LVP_AGWG</strain>
    </source>
</reference>
<proteinExistence type="predicted"/>
<name>A0A6I8U9Z3_AEDAE</name>
<gene>
    <name evidence="1" type="primary">110679546</name>
</gene>
<organism evidence="1 2">
    <name type="scientific">Aedes aegypti</name>
    <name type="common">Yellowfever mosquito</name>
    <name type="synonym">Culex aegypti</name>
    <dbReference type="NCBI Taxonomy" id="7159"/>
    <lineage>
        <taxon>Eukaryota</taxon>
        <taxon>Metazoa</taxon>
        <taxon>Ecdysozoa</taxon>
        <taxon>Arthropoda</taxon>
        <taxon>Hexapoda</taxon>
        <taxon>Insecta</taxon>
        <taxon>Pterygota</taxon>
        <taxon>Neoptera</taxon>
        <taxon>Endopterygota</taxon>
        <taxon>Diptera</taxon>
        <taxon>Nematocera</taxon>
        <taxon>Culicoidea</taxon>
        <taxon>Culicidae</taxon>
        <taxon>Culicinae</taxon>
        <taxon>Aedini</taxon>
        <taxon>Aedes</taxon>
        <taxon>Stegomyia</taxon>
    </lineage>
</organism>
<dbReference type="OrthoDB" id="7758976at2759"/>